<sequence length="163" mass="18802">MNRNSEQISKYYITNSTYCLISQPNSDKVFTVILDKHGKTTMSFPPLRVIRHTCTLNGSTFEATTQQAREFLGHNRHKVPIMVAYNFGDPCVVFPLFSPHSKQNIWVTVNAIINIEEMNESTLVTFVDGTEQIFPVHLKSFNQQYVRAVLYYKNLILQRKALI</sequence>
<accession>A0ABS9U8V8</accession>
<organism evidence="1 2">
    <name type="scientific">Solibacillus palustris</name>
    <dbReference type="NCBI Taxonomy" id="2908203"/>
    <lineage>
        <taxon>Bacteria</taxon>
        <taxon>Bacillati</taxon>
        <taxon>Bacillota</taxon>
        <taxon>Bacilli</taxon>
        <taxon>Bacillales</taxon>
        <taxon>Caryophanaceae</taxon>
        <taxon>Solibacillus</taxon>
    </lineage>
</organism>
<dbReference type="Pfam" id="PF06338">
    <property type="entry name" value="ComK"/>
    <property type="match status" value="1"/>
</dbReference>
<protein>
    <submittedName>
        <fullName evidence="1">Competence protein ComK</fullName>
    </submittedName>
</protein>
<dbReference type="Proteomes" id="UP001316087">
    <property type="component" value="Unassembled WGS sequence"/>
</dbReference>
<dbReference type="RefSeq" id="WP_241367690.1">
    <property type="nucleotide sequence ID" value="NZ_JAKZFC010000001.1"/>
</dbReference>
<gene>
    <name evidence="1" type="ORF">LZ480_02105</name>
</gene>
<dbReference type="EMBL" id="JAKZFC010000001">
    <property type="protein sequence ID" value="MCH7320668.1"/>
    <property type="molecule type" value="Genomic_DNA"/>
</dbReference>
<keyword evidence="2" id="KW-1185">Reference proteome</keyword>
<dbReference type="InterPro" id="IPR010461">
    <property type="entry name" value="ComK"/>
</dbReference>
<comment type="caution">
    <text evidence="1">The sequence shown here is derived from an EMBL/GenBank/DDBJ whole genome shotgun (WGS) entry which is preliminary data.</text>
</comment>
<reference evidence="1 2" key="1">
    <citation type="submission" date="2022-03" db="EMBL/GenBank/DDBJ databases">
        <authorList>
            <person name="Jo J.-H."/>
            <person name="Im W.-T."/>
        </authorList>
    </citation>
    <scope>NUCLEOTIDE SEQUENCE [LARGE SCALE GENOMIC DNA]</scope>
    <source>
        <strain evidence="1 2">MA9</strain>
    </source>
</reference>
<evidence type="ECO:0000313" key="2">
    <source>
        <dbReference type="Proteomes" id="UP001316087"/>
    </source>
</evidence>
<proteinExistence type="predicted"/>
<name>A0ABS9U8V8_9BACL</name>
<evidence type="ECO:0000313" key="1">
    <source>
        <dbReference type="EMBL" id="MCH7320668.1"/>
    </source>
</evidence>